<evidence type="ECO:0000256" key="2">
    <source>
        <dbReference type="SAM" id="SignalP"/>
    </source>
</evidence>
<feature type="transmembrane region" description="Helical" evidence="1">
    <location>
        <begin position="73"/>
        <end position="97"/>
    </location>
</feature>
<dbReference type="PANTHER" id="PTHR32037:SF2">
    <property type="entry name" value="TUMOR NECROSIS FACTOR RECEPTOR SUPERFAMILY MEMBER 12A"/>
    <property type="match status" value="1"/>
</dbReference>
<dbReference type="Pfam" id="PF12191">
    <property type="entry name" value="stn_TNFRSF12A"/>
    <property type="match status" value="1"/>
</dbReference>
<feature type="chain" id="PRO_5041213727" evidence="2">
    <location>
        <begin position="26"/>
        <end position="121"/>
    </location>
</feature>
<keyword evidence="4" id="KW-0675">Receptor</keyword>
<dbReference type="GeneID" id="106456386"/>
<dbReference type="RefSeq" id="XP_013769306.1">
    <property type="nucleotide sequence ID" value="XM_013913852.1"/>
</dbReference>
<reference evidence="4" key="1">
    <citation type="submission" date="2025-08" db="UniProtKB">
        <authorList>
            <consortium name="RefSeq"/>
        </authorList>
    </citation>
    <scope>IDENTIFICATION</scope>
</reference>
<protein>
    <submittedName>
        <fullName evidence="4">Tumor necrosis factor receptor superfamily member 12A</fullName>
    </submittedName>
</protein>
<proteinExistence type="predicted"/>
<feature type="signal peptide" evidence="2">
    <location>
        <begin position="1"/>
        <end position="25"/>
    </location>
</feature>
<keyword evidence="1" id="KW-1133">Transmembrane helix</keyword>
<dbReference type="Gene3D" id="4.10.400.20">
    <property type="match status" value="1"/>
</dbReference>
<keyword evidence="1" id="KW-0812">Transmembrane</keyword>
<keyword evidence="2" id="KW-0732">Signal</keyword>
<dbReference type="Proteomes" id="UP000695023">
    <property type="component" value="Unplaced"/>
</dbReference>
<keyword evidence="1" id="KW-0472">Membrane</keyword>
<evidence type="ECO:0000256" key="1">
    <source>
        <dbReference type="SAM" id="Phobius"/>
    </source>
</evidence>
<dbReference type="GO" id="GO:2001238">
    <property type="term" value="P:positive regulation of extrinsic apoptotic signaling pathway"/>
    <property type="evidence" value="ECO:0007669"/>
    <property type="project" value="TreeGrafter"/>
</dbReference>
<name>A0A9Y6M1P2_9CICH</name>
<organism evidence="3 4">
    <name type="scientific">Pundamilia nyererei</name>
    <dbReference type="NCBI Taxonomy" id="303518"/>
    <lineage>
        <taxon>Eukaryota</taxon>
        <taxon>Metazoa</taxon>
        <taxon>Chordata</taxon>
        <taxon>Craniata</taxon>
        <taxon>Vertebrata</taxon>
        <taxon>Euteleostomi</taxon>
        <taxon>Actinopterygii</taxon>
        <taxon>Neopterygii</taxon>
        <taxon>Teleostei</taxon>
        <taxon>Neoteleostei</taxon>
        <taxon>Acanthomorphata</taxon>
        <taxon>Ovalentaria</taxon>
        <taxon>Cichlomorphae</taxon>
        <taxon>Cichliformes</taxon>
        <taxon>Cichlidae</taxon>
        <taxon>African cichlids</taxon>
        <taxon>Pseudocrenilabrinae</taxon>
        <taxon>Haplochromini</taxon>
        <taxon>Pundamilia</taxon>
    </lineage>
</organism>
<evidence type="ECO:0000313" key="4">
    <source>
        <dbReference type="RefSeq" id="XP_013769306.1"/>
    </source>
</evidence>
<gene>
    <name evidence="4" type="primary">si:rp71-1c10.7</name>
</gene>
<dbReference type="PANTHER" id="PTHR32037">
    <property type="entry name" value="TUMOR NECROSIS FACTOR RECEPTOR SUPERFAMILY MEMBER 12A"/>
    <property type="match status" value="1"/>
</dbReference>
<dbReference type="AlphaFoldDB" id="A0A9Y6M1P2"/>
<sequence length="121" mass="13087">MALNALCALCGLIIAAVTTFHGVSAQKSPCRSSEFWSSDYDGCLPCESCKQYPKTPSCNTCKSVDETPDVWKLAAITSFSVLAVVLVSAALIIGVMVHRRKSHKRPLREPIEETAGPLYQA</sequence>
<accession>A0A9Y6M1P2</accession>
<keyword evidence="3" id="KW-1185">Reference proteome</keyword>
<dbReference type="GO" id="GO:0005886">
    <property type="term" value="C:plasma membrane"/>
    <property type="evidence" value="ECO:0007669"/>
    <property type="project" value="InterPro"/>
</dbReference>
<evidence type="ECO:0000313" key="3">
    <source>
        <dbReference type="Proteomes" id="UP000695023"/>
    </source>
</evidence>
<dbReference type="InterPro" id="IPR022316">
    <property type="entry name" value="TNFR_12"/>
</dbReference>